<evidence type="ECO:0000256" key="5">
    <source>
        <dbReference type="ARBA" id="ARBA00022490"/>
    </source>
</evidence>
<evidence type="ECO:0000256" key="4">
    <source>
        <dbReference type="ARBA" id="ARBA00015616"/>
    </source>
</evidence>
<evidence type="ECO:0000256" key="11">
    <source>
        <dbReference type="ARBA" id="ARBA00023006"/>
    </source>
</evidence>
<gene>
    <name evidence="19" type="ORF">V1264_016471</name>
</gene>
<dbReference type="EMBL" id="JBAMIC010000004">
    <property type="protein sequence ID" value="KAK7108805.1"/>
    <property type="molecule type" value="Genomic_DNA"/>
</dbReference>
<evidence type="ECO:0000313" key="20">
    <source>
        <dbReference type="Proteomes" id="UP001374579"/>
    </source>
</evidence>
<comment type="subunit">
    <text evidence="14">Forms a conjugate with ATG12. Part of the minor complex composed of 4 sets of ATG12-ATG5 and ATG16L1 (400 kDa); this complex interacts with ATG3 leading to disruption of ATG7 interaction and promotion of ATG8-like proteins lipidation. Forms an 800-kDa complex composed of ATG12-ATG5 and ATG16L2. The ATG12-ATG5 conjugate interacts with RAB33A; this interaction is bridged by ATG16L1 and promotes ATG12-ATG5-ATG16L1 complex recruitment to phagophores. Interacts with TECPR1; the interaction is direct and does not take place when ATG16L1 is associated with the ATG5-ATG12 conjugate. Interacts with DHX58/RIG-1, IFIH1/MDA5 and MAVS/IPS-1 in monomeric form as well as in ATG12-ATG5 conjugate form. The interaction with MAVS is further enhanced upon vesicular stomatitis virus (VSV) infection. Interacts with ATG3. Interacts with ATG7 and ATG10. Interacts with FADD. Interacts with Bassoon/BSN; this interaction is important for the regulation of presynaptic autophagy. Interacts with ATG16L2.</text>
</comment>
<evidence type="ECO:0000259" key="16">
    <source>
        <dbReference type="Pfam" id="PF04106"/>
    </source>
</evidence>
<feature type="domain" description="Autophagy protein ATG5 UblA" evidence="18">
    <location>
        <begin position="11"/>
        <end position="107"/>
    </location>
</feature>
<dbReference type="InterPro" id="IPR042526">
    <property type="entry name" value="Atg5_HR"/>
</dbReference>
<dbReference type="GO" id="GO:0005776">
    <property type="term" value="C:autophagosome"/>
    <property type="evidence" value="ECO:0007669"/>
    <property type="project" value="TreeGrafter"/>
</dbReference>
<dbReference type="PANTHER" id="PTHR13040">
    <property type="entry name" value="AUTOPHAGY PROTEIN 5"/>
    <property type="match status" value="1"/>
</dbReference>
<protein>
    <recommendedName>
        <fullName evidence="4 15">Autophagy protein 5</fullName>
    </recommendedName>
</protein>
<evidence type="ECO:0000256" key="13">
    <source>
        <dbReference type="ARBA" id="ARBA00025421"/>
    </source>
</evidence>
<dbReference type="GO" id="GO:0034045">
    <property type="term" value="C:phagophore assembly site membrane"/>
    <property type="evidence" value="ECO:0007669"/>
    <property type="project" value="UniProtKB-SubCell"/>
</dbReference>
<dbReference type="GO" id="GO:0034274">
    <property type="term" value="C:Atg12-Atg5-Atg16 complex"/>
    <property type="evidence" value="ECO:0007669"/>
    <property type="project" value="TreeGrafter"/>
</dbReference>
<dbReference type="InterPro" id="IPR048318">
    <property type="entry name" value="ATG5_UblB"/>
</dbReference>
<comment type="subunit">
    <text evidence="15">Conjugated with ATG12.</text>
</comment>
<dbReference type="PANTHER" id="PTHR13040:SF2">
    <property type="entry name" value="AUTOPHAGY PROTEIN 5"/>
    <property type="match status" value="1"/>
</dbReference>
<dbReference type="AlphaFoldDB" id="A0AAN9BSF2"/>
<reference evidence="19 20" key="1">
    <citation type="submission" date="2024-02" db="EMBL/GenBank/DDBJ databases">
        <title>Chromosome-scale genome assembly of the rough periwinkle Littorina saxatilis.</title>
        <authorList>
            <person name="De Jode A."/>
            <person name="Faria R."/>
            <person name="Formenti G."/>
            <person name="Sims Y."/>
            <person name="Smith T.P."/>
            <person name="Tracey A."/>
            <person name="Wood J.M.D."/>
            <person name="Zagrodzka Z.B."/>
            <person name="Johannesson K."/>
            <person name="Butlin R.K."/>
            <person name="Leder E.H."/>
        </authorList>
    </citation>
    <scope>NUCLEOTIDE SEQUENCE [LARGE SCALE GENOMIC DNA]</scope>
    <source>
        <strain evidence="19">Snail1</strain>
        <tissue evidence="19">Muscle</tissue>
    </source>
</reference>
<keyword evidence="10" id="KW-0007">Acetylation</keyword>
<dbReference type="InterPro" id="IPR007239">
    <property type="entry name" value="Atg5"/>
</dbReference>
<dbReference type="Gene3D" id="3.10.20.620">
    <property type="match status" value="1"/>
</dbReference>
<dbReference type="InterPro" id="IPR042527">
    <property type="entry name" value="Atg5_UblA_dom_sf"/>
</dbReference>
<keyword evidence="5" id="KW-0963">Cytoplasm</keyword>
<dbReference type="Pfam" id="PF04106">
    <property type="entry name" value="ATG5_UblB"/>
    <property type="match status" value="1"/>
</dbReference>
<evidence type="ECO:0000256" key="8">
    <source>
        <dbReference type="ARBA" id="ARBA00022843"/>
    </source>
</evidence>
<evidence type="ECO:0000256" key="2">
    <source>
        <dbReference type="ARBA" id="ARBA00004623"/>
    </source>
</evidence>
<dbReference type="GO" id="GO:0006915">
    <property type="term" value="P:apoptotic process"/>
    <property type="evidence" value="ECO:0007669"/>
    <property type="project" value="UniProtKB-KW"/>
</dbReference>
<dbReference type="GO" id="GO:0044233">
    <property type="term" value="C:mitochondria-associated endoplasmic reticulum membrane contact site"/>
    <property type="evidence" value="ECO:0007669"/>
    <property type="project" value="TreeGrafter"/>
</dbReference>
<comment type="similarity">
    <text evidence="3 15">Belongs to the ATG5 family.</text>
</comment>
<dbReference type="GO" id="GO:0034727">
    <property type="term" value="P:piecemeal microautophagy of the nucleus"/>
    <property type="evidence" value="ECO:0007669"/>
    <property type="project" value="TreeGrafter"/>
</dbReference>
<evidence type="ECO:0000256" key="14">
    <source>
        <dbReference type="ARBA" id="ARBA00093583"/>
    </source>
</evidence>
<dbReference type="GO" id="GO:0061908">
    <property type="term" value="C:phagophore"/>
    <property type="evidence" value="ECO:0007669"/>
    <property type="project" value="TreeGrafter"/>
</dbReference>
<dbReference type="InterPro" id="IPR048940">
    <property type="entry name" value="ATG5_HBR"/>
</dbReference>
<dbReference type="GO" id="GO:0000422">
    <property type="term" value="P:autophagy of mitochondrion"/>
    <property type="evidence" value="ECO:0007669"/>
    <property type="project" value="TreeGrafter"/>
</dbReference>
<dbReference type="Proteomes" id="UP001374579">
    <property type="component" value="Unassembled WGS sequence"/>
</dbReference>
<evidence type="ECO:0000256" key="12">
    <source>
        <dbReference type="ARBA" id="ARBA00023136"/>
    </source>
</evidence>
<evidence type="ECO:0000256" key="3">
    <source>
        <dbReference type="ARBA" id="ARBA00006910"/>
    </source>
</evidence>
<dbReference type="GO" id="GO:0006995">
    <property type="term" value="P:cellular response to nitrogen starvation"/>
    <property type="evidence" value="ECO:0007669"/>
    <property type="project" value="TreeGrafter"/>
</dbReference>
<accession>A0AAN9BSF2</accession>
<organism evidence="19 20">
    <name type="scientific">Littorina saxatilis</name>
    <dbReference type="NCBI Taxonomy" id="31220"/>
    <lineage>
        <taxon>Eukaryota</taxon>
        <taxon>Metazoa</taxon>
        <taxon>Spiralia</taxon>
        <taxon>Lophotrochozoa</taxon>
        <taxon>Mollusca</taxon>
        <taxon>Gastropoda</taxon>
        <taxon>Caenogastropoda</taxon>
        <taxon>Littorinimorpha</taxon>
        <taxon>Littorinoidea</taxon>
        <taxon>Littorinidae</taxon>
        <taxon>Littorina</taxon>
    </lineage>
</organism>
<dbReference type="Gene3D" id="3.10.20.90">
    <property type="entry name" value="Phosphatidylinositol 3-kinase Catalytic Subunit, Chain A, domain 1"/>
    <property type="match status" value="1"/>
</dbReference>
<keyword evidence="9" id="KW-0391">Immunity</keyword>
<proteinExistence type="inferred from homology"/>
<evidence type="ECO:0000256" key="10">
    <source>
        <dbReference type="ARBA" id="ARBA00022990"/>
    </source>
</evidence>
<dbReference type="Pfam" id="PF20638">
    <property type="entry name" value="ATG5_UblA"/>
    <property type="match status" value="1"/>
</dbReference>
<evidence type="ECO:0000256" key="7">
    <source>
        <dbReference type="ARBA" id="ARBA00022703"/>
    </source>
</evidence>
<sequence length="276" mass="32362">MADDREILREVWDGRIPVCFLMAHEEIETLEEPEPYFLLVPRQSYFPLVTDKAHRQFSKHLSPERQQSAEMWLEFDGEPLKWHYPVGVLFDLYGSARTLPWTLTVHYQNFPEDELLHCPCKEAVEAHFMATVKEADAMKHRGQIINGMQKKDHKQLWTGVQNDKFDQFWSVNRKLMESEGEDVFKHIPFRIHQPNTLPIQKLFKPTDDNGEPHTLEHLLTFAVPDLEWPDALKSKRVLVQGIEPSLSTPLLWMSEHLSYPDNFLHVCVVPKVENED</sequence>
<keyword evidence="20" id="KW-1185">Reference proteome</keyword>
<dbReference type="Pfam" id="PF20637">
    <property type="entry name" value="ATG5_HBR"/>
    <property type="match status" value="1"/>
</dbReference>
<comment type="subcellular location">
    <subcellularLocation>
        <location evidence="1">Cytoplasm</location>
    </subcellularLocation>
    <subcellularLocation>
        <location evidence="2 15">Preautophagosomal structure membrane</location>
        <topology evidence="2 15">Peripheral membrane protein</topology>
    </subcellularLocation>
</comment>
<keyword evidence="6 15" id="KW-1017">Isopeptide bond</keyword>
<dbReference type="FunFam" id="3.10.20.90:FF:000100">
    <property type="entry name" value="Autophagy related 5"/>
    <property type="match status" value="1"/>
</dbReference>
<dbReference type="Gene3D" id="1.10.246.190">
    <property type="entry name" value="Autophagy protein Apg5, helix rich domain"/>
    <property type="match status" value="1"/>
</dbReference>
<name>A0AAN9BSF2_9CAEN</name>
<keyword evidence="7" id="KW-0053">Apoptosis</keyword>
<evidence type="ECO:0000256" key="1">
    <source>
        <dbReference type="ARBA" id="ARBA00004496"/>
    </source>
</evidence>
<dbReference type="FunFam" id="3.10.20.620:FF:000001">
    <property type="entry name" value="Autophagy related 5"/>
    <property type="match status" value="1"/>
</dbReference>
<evidence type="ECO:0000259" key="18">
    <source>
        <dbReference type="Pfam" id="PF20638"/>
    </source>
</evidence>
<dbReference type="GO" id="GO:0000045">
    <property type="term" value="P:autophagosome assembly"/>
    <property type="evidence" value="ECO:0007669"/>
    <property type="project" value="UniProtKB-ARBA"/>
</dbReference>
<dbReference type="FunFam" id="1.10.246.190:FF:000001">
    <property type="entry name" value="Autophagy related 5"/>
    <property type="match status" value="1"/>
</dbReference>
<keyword evidence="8 15" id="KW-0832">Ubl conjugation</keyword>
<feature type="domain" description="Autophagy protein ATG5 alpha-helical bundle region" evidence="17">
    <location>
        <begin position="122"/>
        <end position="177"/>
    </location>
</feature>
<evidence type="ECO:0000256" key="9">
    <source>
        <dbReference type="ARBA" id="ARBA00022859"/>
    </source>
</evidence>
<dbReference type="GO" id="GO:0019776">
    <property type="term" value="F:Atg8-family ligase activity"/>
    <property type="evidence" value="ECO:0007669"/>
    <property type="project" value="TreeGrafter"/>
</dbReference>
<evidence type="ECO:0000313" key="19">
    <source>
        <dbReference type="EMBL" id="KAK7108805.1"/>
    </source>
</evidence>
<comment type="function">
    <text evidence="13">May play an important role in the apoptotic process, possibly within the modified cytoskeleton. Its expression is a relatively late event in the apoptotic process, occurring downstream of caspase activity. Plays a crucial role in IFN-gamma-induced autophagic cell death by interacting with FADD.</text>
</comment>
<dbReference type="GO" id="GO:0043069">
    <property type="term" value="P:negative regulation of programmed cell death"/>
    <property type="evidence" value="ECO:0007669"/>
    <property type="project" value="UniProtKB-ARBA"/>
</dbReference>
<comment type="caution">
    <text evidence="19">The sequence shown here is derived from an EMBL/GenBank/DDBJ whole genome shotgun (WGS) entry which is preliminary data.</text>
</comment>
<dbReference type="GO" id="GO:0002376">
    <property type="term" value="P:immune system process"/>
    <property type="evidence" value="ECO:0007669"/>
    <property type="project" value="UniProtKB-KW"/>
</dbReference>
<comment type="function">
    <text evidence="15">Involved in autophagic vesicle formation.</text>
</comment>
<keyword evidence="12 15" id="KW-0472">Membrane</keyword>
<evidence type="ECO:0000259" key="17">
    <source>
        <dbReference type="Pfam" id="PF20637"/>
    </source>
</evidence>
<evidence type="ECO:0000256" key="15">
    <source>
        <dbReference type="RuleBase" id="RU361202"/>
    </source>
</evidence>
<evidence type="ECO:0000256" key="6">
    <source>
        <dbReference type="ARBA" id="ARBA00022499"/>
    </source>
</evidence>
<dbReference type="InterPro" id="IPR048939">
    <property type="entry name" value="ATG5_UblA"/>
</dbReference>
<keyword evidence="11 15" id="KW-0072">Autophagy</keyword>
<feature type="domain" description="Autophagy protein ATG5 UblB" evidence="16">
    <location>
        <begin position="186"/>
        <end position="268"/>
    </location>
</feature>